<dbReference type="GO" id="GO:0004519">
    <property type="term" value="F:endonuclease activity"/>
    <property type="evidence" value="ECO:0007669"/>
    <property type="project" value="UniProtKB-KW"/>
</dbReference>
<keyword evidence="1" id="KW-0540">Nuclease</keyword>
<dbReference type="RefSeq" id="YP_009855990.1">
    <property type="nucleotide sequence ID" value="NC_048849.1"/>
</dbReference>
<dbReference type="Proteomes" id="UP000465071">
    <property type="component" value="Segment"/>
</dbReference>
<sequence>MIRNSDSWALLQRLSPTYMKPDDIKPHVLSKIKDTIRYSLEQDPNQNREDVARRCRTALMAEQIVAEAVHGFLPTGRENHENPWSWVYDVVGKDGVRIEVKTHQRNSQYITVNTGMSGDYPAKSPGINLGHFLGRNLADLIIIFDTKQDATGAILFTPKFLAGRDAFAKDSGLVIKSQFNDGWYLSSRPYDMEDFNFHQFTQQI</sequence>
<keyword evidence="1" id="KW-0378">Hydrolase</keyword>
<dbReference type="GeneID" id="55626732"/>
<proteinExistence type="predicted"/>
<accession>A0A6B9XYE1</accession>
<gene>
    <name evidence="1" type="primary">denB</name>
    <name evidence="1" type="ORF">CPT_CIP9_100</name>
</gene>
<protein>
    <submittedName>
        <fullName evidence="1">DNA endonuclease IV</fullName>
    </submittedName>
</protein>
<dbReference type="KEGG" id="vg:55626732"/>
<evidence type="ECO:0000313" key="2">
    <source>
        <dbReference type="Proteomes" id="UP000465071"/>
    </source>
</evidence>
<evidence type="ECO:0000313" key="1">
    <source>
        <dbReference type="EMBL" id="QHS01636.1"/>
    </source>
</evidence>
<keyword evidence="2" id="KW-1185">Reference proteome</keyword>
<name>A0A6B9XYE1_9CAUD</name>
<reference evidence="2" key="1">
    <citation type="submission" date="2019-12" db="EMBL/GenBank/DDBJ databases">
        <authorList>
            <person name="Wang K."/>
            <person name="Tamayo M.G."/>
            <person name="Penner T.V."/>
            <person name="Cook B.W.M."/>
            <person name="Court D.A."/>
            <person name="Theriault S.S."/>
        </authorList>
    </citation>
    <scope>NUCLEOTIDE SEQUENCE [LARGE SCALE GENOMIC DNA]</scope>
</reference>
<dbReference type="EMBL" id="MN882610">
    <property type="protein sequence ID" value="QHS01636.1"/>
    <property type="molecule type" value="Genomic_DNA"/>
</dbReference>
<keyword evidence="1" id="KW-0255">Endonuclease</keyword>
<organism evidence="1 2">
    <name type="scientific">Enterobacter phage vB_EclM_CIP9</name>
    <dbReference type="NCBI Taxonomy" id="2696340"/>
    <lineage>
        <taxon>Viruses</taxon>
        <taxon>Duplodnaviria</taxon>
        <taxon>Heunggongvirae</taxon>
        <taxon>Uroviricota</taxon>
        <taxon>Caudoviricetes</taxon>
        <taxon>Pantevenvirales</taxon>
        <taxon>Straboviridae</taxon>
        <taxon>Tevenvirinae</taxon>
        <taxon>Kanagawavirus</taxon>
        <taxon>Kanagawavirus cipnine</taxon>
    </lineage>
</organism>